<evidence type="ECO:0000313" key="9">
    <source>
        <dbReference type="Proteomes" id="UP000430508"/>
    </source>
</evidence>
<dbReference type="PANTHER" id="PTHR10229:SF0">
    <property type="entry name" value="GTP-BINDING PROTEIN 6-RELATED"/>
    <property type="match status" value="1"/>
</dbReference>
<evidence type="ECO:0000313" key="8">
    <source>
        <dbReference type="EMBL" id="QHA01768.1"/>
    </source>
</evidence>
<dbReference type="GO" id="GO:0005525">
    <property type="term" value="F:GTP binding"/>
    <property type="evidence" value="ECO:0007669"/>
    <property type="project" value="UniProtKB-UniRule"/>
</dbReference>
<dbReference type="PANTHER" id="PTHR10229">
    <property type="entry name" value="GTP-BINDING PROTEIN HFLX"/>
    <property type="match status" value="1"/>
</dbReference>
<keyword evidence="2" id="KW-0479">Metal-binding</keyword>
<keyword evidence="3 6" id="KW-0547">Nucleotide-binding</keyword>
<dbReference type="HAMAP" id="MF_00900">
    <property type="entry name" value="GTPase_HflX"/>
    <property type="match status" value="1"/>
</dbReference>
<dbReference type="CDD" id="cd01878">
    <property type="entry name" value="HflX"/>
    <property type="match status" value="1"/>
</dbReference>
<organism evidence="8 9">
    <name type="scientific">Dehalobacter restrictus</name>
    <dbReference type="NCBI Taxonomy" id="55583"/>
    <lineage>
        <taxon>Bacteria</taxon>
        <taxon>Bacillati</taxon>
        <taxon>Bacillota</taxon>
        <taxon>Clostridia</taxon>
        <taxon>Eubacteriales</taxon>
        <taxon>Desulfitobacteriaceae</taxon>
        <taxon>Dehalobacter</taxon>
    </lineage>
</organism>
<keyword evidence="1 6" id="KW-0963">Cytoplasm</keyword>
<dbReference type="InterPro" id="IPR042108">
    <property type="entry name" value="GTPase_HflX_N_sf"/>
</dbReference>
<reference evidence="8 9" key="1">
    <citation type="submission" date="2019-12" db="EMBL/GenBank/DDBJ databases">
        <title>Sequence classification of anaerobic respiratory reductive dehalogenases: First we see many, then we see few.</title>
        <authorList>
            <person name="Molenda O."/>
            <person name="Puentes Jacome L.A."/>
            <person name="Cao X."/>
            <person name="Nesbo C.L."/>
            <person name="Tang S."/>
            <person name="Morson N."/>
            <person name="Patron J."/>
            <person name="Lomheim L."/>
            <person name="Wishart D.S."/>
            <person name="Edwards E.A."/>
        </authorList>
    </citation>
    <scope>NUCLEOTIDE SEQUENCE [LARGE SCALE GENOMIC DNA]</scope>
    <source>
        <strain evidence="8 9">12DCA</strain>
    </source>
</reference>
<dbReference type="Gene3D" id="3.40.50.11060">
    <property type="entry name" value="GTPase HflX, N-terminal domain"/>
    <property type="match status" value="1"/>
</dbReference>
<dbReference type="GO" id="GO:0046872">
    <property type="term" value="F:metal ion binding"/>
    <property type="evidence" value="ECO:0007669"/>
    <property type="project" value="UniProtKB-KW"/>
</dbReference>
<accession>A0A857DMF2</accession>
<dbReference type="InterPro" id="IPR006073">
    <property type="entry name" value="GTP-bd"/>
</dbReference>
<keyword evidence="4" id="KW-0460">Magnesium</keyword>
<evidence type="ECO:0000259" key="7">
    <source>
        <dbReference type="PROSITE" id="PS51705"/>
    </source>
</evidence>
<comment type="similarity">
    <text evidence="6">Belongs to the TRAFAC class OBG-HflX-like GTPase superfamily. HflX GTPase family.</text>
</comment>
<gene>
    <name evidence="6 8" type="primary">hflX</name>
    <name evidence="8" type="ORF">GQ588_14525</name>
</gene>
<comment type="subcellular location">
    <subcellularLocation>
        <location evidence="6">Cytoplasm</location>
    </subcellularLocation>
    <text evidence="6">May associate with membranes.</text>
</comment>
<dbReference type="Gene3D" id="3.40.50.300">
    <property type="entry name" value="P-loop containing nucleotide triphosphate hydrolases"/>
    <property type="match status" value="1"/>
</dbReference>
<dbReference type="Gene3D" id="6.10.250.2860">
    <property type="match status" value="1"/>
</dbReference>
<dbReference type="GO" id="GO:0005737">
    <property type="term" value="C:cytoplasm"/>
    <property type="evidence" value="ECO:0007669"/>
    <property type="project" value="UniProtKB-SubCell"/>
</dbReference>
<dbReference type="Pfam" id="PF16360">
    <property type="entry name" value="GTP-bdg_M"/>
    <property type="match status" value="1"/>
</dbReference>
<dbReference type="InterPro" id="IPR016496">
    <property type="entry name" value="GTPase_HflX"/>
</dbReference>
<proteinExistence type="inferred from homology"/>
<dbReference type="RefSeq" id="WP_019225025.1">
    <property type="nucleotide sequence ID" value="NZ_CP046996.1"/>
</dbReference>
<dbReference type="NCBIfam" id="TIGR03156">
    <property type="entry name" value="GTP_HflX"/>
    <property type="match status" value="1"/>
</dbReference>
<keyword evidence="5 6" id="KW-0342">GTP-binding</keyword>
<dbReference type="AlphaFoldDB" id="A0A857DMF2"/>
<sequence>MLQVNGEIEGIKNSILEKLNSFYTYQIPRDHLWTQELIEQLAEISSQVNKEIAVYADRKGRITDVSIGNHSTVKLAEVEQKRSLQRLSGTRCIHTHPKSSGLLSSMDISSLKQLNLDAMIAIGIRNNRAEDLYVGILSPTNIEEVNIFGPLAADIDDFALLFQNIEDADNVLRKLPAEKAKTSERTILVGLQTRYSRDLYGISEAEVSFAELEELAKTADALIVGHLMQKKETRDSSTIIGPGKLEELQQMIQTRQADLVIFDEELTGTQQRILEEKLGLKVLSRTGLILDIFAQHARSREGILQVELAQLEYRLPRLTGTGVALSRLGGGIGTRGPGETKLETDRRHIRSRIAHLRERLDDIRRQRGILRGNRQKNNIPVLSIVGYTNAGKSTLLNALCGSDVLAEDKLFATLDPTTRKLPLNNGSTVLLSDTVGFIRRLPPNLLDAFKSTLEEVVLSDQILIVADAADPQVEDHIRIVDEILAELGAGSKPTLIVLNKVDRLHPDNRISLWRETRPVVEISALQRSGLEELKQAIEKELFSDLIRVSLEISVSDGAALAWLYANTKVLEVVYDEQVTHVEAELAASLLSTVERYRVSAP</sequence>
<dbReference type="GO" id="GO:0003924">
    <property type="term" value="F:GTPase activity"/>
    <property type="evidence" value="ECO:0007669"/>
    <property type="project" value="UniProtKB-UniRule"/>
</dbReference>
<dbReference type="InterPro" id="IPR032305">
    <property type="entry name" value="GTP-bd_M"/>
</dbReference>
<evidence type="ECO:0000256" key="4">
    <source>
        <dbReference type="ARBA" id="ARBA00022842"/>
    </source>
</evidence>
<dbReference type="InterPro" id="IPR027417">
    <property type="entry name" value="P-loop_NTPase"/>
</dbReference>
<dbReference type="Pfam" id="PF13167">
    <property type="entry name" value="GTP-bdg_N"/>
    <property type="match status" value="1"/>
</dbReference>
<evidence type="ECO:0000256" key="1">
    <source>
        <dbReference type="ARBA" id="ARBA00022490"/>
    </source>
</evidence>
<dbReference type="FunFam" id="3.40.50.11060:FF:000001">
    <property type="entry name" value="GTPase HflX"/>
    <property type="match status" value="1"/>
</dbReference>
<dbReference type="EMBL" id="CP046996">
    <property type="protein sequence ID" value="QHA01768.1"/>
    <property type="molecule type" value="Genomic_DNA"/>
</dbReference>
<evidence type="ECO:0000256" key="5">
    <source>
        <dbReference type="ARBA" id="ARBA00023134"/>
    </source>
</evidence>
<evidence type="ECO:0000256" key="2">
    <source>
        <dbReference type="ARBA" id="ARBA00022723"/>
    </source>
</evidence>
<dbReference type="SUPFAM" id="SSF52540">
    <property type="entry name" value="P-loop containing nucleoside triphosphate hydrolases"/>
    <property type="match status" value="1"/>
</dbReference>
<evidence type="ECO:0000256" key="3">
    <source>
        <dbReference type="ARBA" id="ARBA00022741"/>
    </source>
</evidence>
<dbReference type="PROSITE" id="PS51705">
    <property type="entry name" value="G_HFLX"/>
    <property type="match status" value="1"/>
</dbReference>
<evidence type="ECO:0000256" key="6">
    <source>
        <dbReference type="HAMAP-Rule" id="MF_00900"/>
    </source>
</evidence>
<name>A0A857DMF2_9FIRM</name>
<protein>
    <recommendedName>
        <fullName evidence="6">GTPase HflX</fullName>
    </recommendedName>
    <alternativeName>
        <fullName evidence="6">GTP-binding protein HflX</fullName>
    </alternativeName>
</protein>
<dbReference type="GO" id="GO:0043022">
    <property type="term" value="F:ribosome binding"/>
    <property type="evidence" value="ECO:0007669"/>
    <property type="project" value="TreeGrafter"/>
</dbReference>
<dbReference type="Pfam" id="PF01926">
    <property type="entry name" value="MMR_HSR1"/>
    <property type="match status" value="1"/>
</dbReference>
<dbReference type="InterPro" id="IPR030394">
    <property type="entry name" value="G_HFLX_dom"/>
</dbReference>
<dbReference type="InterPro" id="IPR025121">
    <property type="entry name" value="GTPase_HflX_N"/>
</dbReference>
<comment type="function">
    <text evidence="6">GTPase that associates with the 50S ribosomal subunit and may have a role during protein synthesis or ribosome biogenesis.</text>
</comment>
<feature type="domain" description="Hflx-type G" evidence="7">
    <location>
        <begin position="380"/>
        <end position="545"/>
    </location>
</feature>
<dbReference type="Proteomes" id="UP000430508">
    <property type="component" value="Chromosome"/>
</dbReference>
<comment type="subunit">
    <text evidence="6">Monomer. Associates with the 50S ribosomal subunit.</text>
</comment>